<gene>
    <name evidence="1" type="ORF">V8G57_03675</name>
</gene>
<keyword evidence="2" id="KW-1185">Reference proteome</keyword>
<protein>
    <submittedName>
        <fullName evidence="1">Uncharacterized protein</fullName>
    </submittedName>
</protein>
<evidence type="ECO:0000313" key="1">
    <source>
        <dbReference type="EMBL" id="MEM4986482.1"/>
    </source>
</evidence>
<reference evidence="1 2" key="1">
    <citation type="submission" date="2024-02" db="EMBL/GenBank/DDBJ databases">
        <title>Draft genome sequence of Collimonas sp. strain H4R21, an effective mineral-weathering bacterial strain isolated from the beech rhizosphere.</title>
        <authorList>
            <person name="Morin E."/>
            <person name="Uroz S."/>
            <person name="Leveau J.H.J."/>
            <person name="Kumar R."/>
            <person name="Rey M.W."/>
            <person name="Pham J."/>
        </authorList>
    </citation>
    <scope>NUCLEOTIDE SEQUENCE [LARGE SCALE GENOMIC DNA]</scope>
    <source>
        <strain evidence="1 2">H4R21</strain>
    </source>
</reference>
<proteinExistence type="predicted"/>
<dbReference type="EMBL" id="JBANDC010000002">
    <property type="protein sequence ID" value="MEM4986482.1"/>
    <property type="molecule type" value="Genomic_DNA"/>
</dbReference>
<accession>A0ABU9PR55</accession>
<evidence type="ECO:0000313" key="2">
    <source>
        <dbReference type="Proteomes" id="UP001495910"/>
    </source>
</evidence>
<organism evidence="1 2">
    <name type="scientific">Collimonas rhizosphaerae</name>
    <dbReference type="NCBI Taxonomy" id="3126357"/>
    <lineage>
        <taxon>Bacteria</taxon>
        <taxon>Pseudomonadati</taxon>
        <taxon>Pseudomonadota</taxon>
        <taxon>Betaproteobacteria</taxon>
        <taxon>Burkholderiales</taxon>
        <taxon>Oxalobacteraceae</taxon>
        <taxon>Collimonas</taxon>
    </lineage>
</organism>
<comment type="caution">
    <text evidence="1">The sequence shown here is derived from an EMBL/GenBank/DDBJ whole genome shotgun (WGS) entry which is preliminary data.</text>
</comment>
<dbReference type="Proteomes" id="UP001495910">
    <property type="component" value="Unassembled WGS sequence"/>
</dbReference>
<sequence length="135" mass="14400">MARAVKVRLVMQRLGVALCKCQADSNGNARLDGRGRLNKPGIGAILSGFGQDRIISECVQGIPDMIGRLCAQRVGSVDAPAVLILEFERFLLFLLQDKAGQPGLGMAAVQFGKGRIVRPSSYAAAGGNRFSSVRR</sequence>
<name>A0ABU9PR55_9BURK</name>